<dbReference type="InterPro" id="IPR037272">
    <property type="entry name" value="SNS_sf"/>
</dbReference>
<dbReference type="PANTHER" id="PTHR42948">
    <property type="entry name" value="TRANSPORTER"/>
    <property type="match status" value="1"/>
</dbReference>
<feature type="transmembrane region" description="Helical" evidence="8">
    <location>
        <begin position="390"/>
        <end position="411"/>
    </location>
</feature>
<evidence type="ECO:0000256" key="5">
    <source>
        <dbReference type="ARBA" id="ARBA00023136"/>
    </source>
</evidence>
<feature type="transmembrane region" description="Helical" evidence="8">
    <location>
        <begin position="91"/>
        <end position="119"/>
    </location>
</feature>
<organism evidence="9 10">
    <name type="scientific">Brevibacterium antiquum</name>
    <dbReference type="NCBI Taxonomy" id="234835"/>
    <lineage>
        <taxon>Bacteria</taxon>
        <taxon>Bacillati</taxon>
        <taxon>Actinomycetota</taxon>
        <taxon>Actinomycetes</taxon>
        <taxon>Micrococcales</taxon>
        <taxon>Brevibacteriaceae</taxon>
        <taxon>Brevibacterium</taxon>
    </lineage>
</organism>
<evidence type="ECO:0000256" key="6">
    <source>
        <dbReference type="RuleBase" id="RU003732"/>
    </source>
</evidence>
<dbReference type="SUPFAM" id="SSF161070">
    <property type="entry name" value="SNF-like"/>
    <property type="match status" value="1"/>
</dbReference>
<feature type="transmembrane region" description="Helical" evidence="8">
    <location>
        <begin position="224"/>
        <end position="249"/>
    </location>
</feature>
<dbReference type="InterPro" id="IPR000175">
    <property type="entry name" value="Na/ntran_symport"/>
</dbReference>
<evidence type="ECO:0000256" key="2">
    <source>
        <dbReference type="ARBA" id="ARBA00022448"/>
    </source>
</evidence>
<feature type="transmembrane region" description="Helical" evidence="8">
    <location>
        <begin position="436"/>
        <end position="458"/>
    </location>
</feature>
<feature type="transmembrane region" description="Helical" evidence="8">
    <location>
        <begin position="319"/>
        <end position="340"/>
    </location>
</feature>
<feature type="transmembrane region" description="Helical" evidence="8">
    <location>
        <begin position="45"/>
        <end position="70"/>
    </location>
</feature>
<feature type="transmembrane region" description="Helical" evidence="8">
    <location>
        <begin position="360"/>
        <end position="384"/>
    </location>
</feature>
<dbReference type="PRINTS" id="PR00176">
    <property type="entry name" value="NANEUSMPORT"/>
</dbReference>
<keyword evidence="3 6" id="KW-0812">Transmembrane</keyword>
<reference evidence="10" key="1">
    <citation type="submission" date="2017-03" db="EMBL/GenBank/DDBJ databases">
        <authorList>
            <person name="Monnet C."/>
        </authorList>
    </citation>
    <scope>NUCLEOTIDE SEQUENCE [LARGE SCALE GENOMIC DNA]</scope>
    <source>
        <strain evidence="10">P10</strain>
    </source>
</reference>
<evidence type="ECO:0000313" key="10">
    <source>
        <dbReference type="Proteomes" id="UP000234342"/>
    </source>
</evidence>
<dbReference type="GO" id="GO:0016020">
    <property type="term" value="C:membrane"/>
    <property type="evidence" value="ECO:0007669"/>
    <property type="project" value="UniProtKB-SubCell"/>
</dbReference>
<dbReference type="GO" id="GO:0015293">
    <property type="term" value="F:symporter activity"/>
    <property type="evidence" value="ECO:0007669"/>
    <property type="project" value="UniProtKB-KW"/>
</dbReference>
<protein>
    <recommendedName>
        <fullName evidence="6">Transporter</fullName>
    </recommendedName>
</protein>
<evidence type="ECO:0000256" key="3">
    <source>
        <dbReference type="ARBA" id="ARBA00022692"/>
    </source>
</evidence>
<keyword evidence="2 6" id="KW-0813">Transport</keyword>
<comment type="subcellular location">
    <subcellularLocation>
        <location evidence="1">Membrane</location>
        <topology evidence="1">Multi-pass membrane protein</topology>
    </subcellularLocation>
</comment>
<feature type="transmembrane region" description="Helical" evidence="8">
    <location>
        <begin position="470"/>
        <end position="494"/>
    </location>
</feature>
<feature type="transmembrane region" description="Helical" evidence="8">
    <location>
        <begin position="149"/>
        <end position="170"/>
    </location>
</feature>
<feature type="transmembrane region" description="Helical" evidence="8">
    <location>
        <begin position="182"/>
        <end position="204"/>
    </location>
</feature>
<evidence type="ECO:0000256" key="1">
    <source>
        <dbReference type="ARBA" id="ARBA00004141"/>
    </source>
</evidence>
<sequence>MSPTKAPQREVFATRGAFIFAAIGSAVGLGNIWRFPYVAYENGGGAFLIPYLVALLTAGIPLLFFTYALGHRTRAAAPLAYRTLSRGAEPIGWFKTGIAFVIGVYYAAIIAWAACFMVFSLKQSWGDDAEGFFFGEYLKMGDPGVSFEFVPGVLIPVILVWVVAIGILVLGVQNGIAGFSKIFIPLLVVVFLILVIRSLFLPGAADGLNALFTPSFDALTDPKVWIAAYGQIFFSLSICFGIMITYASYLKKKTNLTGSGLVVGFSNSAFEILAGIGVFAALGFMAAAQGVEVGDVASSGIGLAFVAFPTLISQMPGGAFFGVAFFACLVFAGLTSLISIVQVPIQALREKFGWGNKFSIFIVGGAMAIVSIVLMTTVTGLYVLDTMDAWANNLGIVGAAVVALLVVGWVLKGDLGKLPILRDHLNAVSSFKVNKLWLACVGLITPVLLVYMLVQQIITFATEGYEDYPAGLTGVFGWGMIGLLAVLAFALTLIRWPQSSIDATEAAIADSVAEENKRNAAGSGSGPAVSKKSGGRAGKGLLTTEEK</sequence>
<dbReference type="PROSITE" id="PS50267">
    <property type="entry name" value="NA_NEUROTRAN_SYMP_3"/>
    <property type="match status" value="1"/>
</dbReference>
<evidence type="ECO:0000256" key="8">
    <source>
        <dbReference type="SAM" id="Phobius"/>
    </source>
</evidence>
<dbReference type="Pfam" id="PF00209">
    <property type="entry name" value="SNF"/>
    <property type="match status" value="2"/>
</dbReference>
<proteinExistence type="inferred from homology"/>
<dbReference type="NCBIfam" id="NF037979">
    <property type="entry name" value="Na_transp"/>
    <property type="match status" value="1"/>
</dbReference>
<keyword evidence="10" id="KW-1185">Reference proteome</keyword>
<dbReference type="EMBL" id="FXZE01000006">
    <property type="protein sequence ID" value="SMX84296.1"/>
    <property type="molecule type" value="Genomic_DNA"/>
</dbReference>
<dbReference type="RefSeq" id="WP_101620078.1">
    <property type="nucleotide sequence ID" value="NZ_FXZE01000006.1"/>
</dbReference>
<evidence type="ECO:0000313" key="9">
    <source>
        <dbReference type="EMBL" id="SMX84296.1"/>
    </source>
</evidence>
<gene>
    <name evidence="9" type="ORF">BANT10_01814</name>
</gene>
<evidence type="ECO:0000256" key="7">
    <source>
        <dbReference type="SAM" id="MobiDB-lite"/>
    </source>
</evidence>
<comment type="similarity">
    <text evidence="6">Belongs to the sodium:neurotransmitter symporter (SNF) (TC 2.A.22) family.</text>
</comment>
<dbReference type="AlphaFoldDB" id="A0A2H1J9Z3"/>
<evidence type="ECO:0000256" key="4">
    <source>
        <dbReference type="ARBA" id="ARBA00022989"/>
    </source>
</evidence>
<feature type="transmembrane region" description="Helical" evidence="8">
    <location>
        <begin position="261"/>
        <end position="288"/>
    </location>
</feature>
<accession>A0A2H1J9Z3</accession>
<keyword evidence="5 8" id="KW-0472">Membrane</keyword>
<feature type="region of interest" description="Disordered" evidence="7">
    <location>
        <begin position="515"/>
        <end position="547"/>
    </location>
</feature>
<dbReference type="PROSITE" id="PS00610">
    <property type="entry name" value="NA_NEUROTRAN_SYMP_1"/>
    <property type="match status" value="1"/>
</dbReference>
<keyword evidence="4 8" id="KW-1133">Transmembrane helix</keyword>
<dbReference type="CDD" id="cd10334">
    <property type="entry name" value="SLC6sbd_u1"/>
    <property type="match status" value="1"/>
</dbReference>
<keyword evidence="6" id="KW-0769">Symport</keyword>
<dbReference type="Proteomes" id="UP000234342">
    <property type="component" value="Unassembled WGS sequence"/>
</dbReference>
<name>A0A2H1J9Z3_9MICO</name>
<dbReference type="PANTHER" id="PTHR42948:SF1">
    <property type="entry name" value="TRANSPORTER"/>
    <property type="match status" value="1"/>
</dbReference>
<feature type="transmembrane region" description="Helical" evidence="8">
    <location>
        <begin position="12"/>
        <end position="33"/>
    </location>
</feature>